<dbReference type="InterPro" id="IPR050509">
    <property type="entry name" value="CoA-transferase_III"/>
</dbReference>
<protein>
    <submittedName>
        <fullName evidence="1">2-methylfumaryl-CoA isomerase</fullName>
    </submittedName>
</protein>
<dbReference type="Pfam" id="PF02515">
    <property type="entry name" value="CoA_transf_3"/>
    <property type="match status" value="1"/>
</dbReference>
<reference evidence="1" key="1">
    <citation type="submission" date="2019-12" db="EMBL/GenBank/DDBJ databases">
        <title>Mycobacterium spongiae sp. nov.</title>
        <authorList>
            <person name="Stinear T."/>
        </authorList>
    </citation>
    <scope>NUCLEOTIDE SEQUENCE</scope>
    <source>
        <strain evidence="1">FSD4b-SM</strain>
    </source>
</reference>
<dbReference type="PANTHER" id="PTHR48228">
    <property type="entry name" value="SUCCINYL-COA--D-CITRAMALATE COA-TRANSFERASE"/>
    <property type="match status" value="1"/>
</dbReference>
<dbReference type="SUPFAM" id="SSF89796">
    <property type="entry name" value="CoA-transferase family III (CaiB/BaiF)"/>
    <property type="match status" value="1"/>
</dbReference>
<dbReference type="EMBL" id="CP046600">
    <property type="protein sequence ID" value="QUR68401.1"/>
    <property type="molecule type" value="Genomic_DNA"/>
</dbReference>
<accession>A0A975JZ60</accession>
<evidence type="ECO:0000313" key="2">
    <source>
        <dbReference type="Proteomes" id="UP000682202"/>
    </source>
</evidence>
<dbReference type="InterPro" id="IPR003673">
    <property type="entry name" value="CoA-Trfase_fam_III"/>
</dbReference>
<dbReference type="PANTHER" id="PTHR48228:SF5">
    <property type="entry name" value="ALPHA-METHYLACYL-COA RACEMASE"/>
    <property type="match status" value="1"/>
</dbReference>
<gene>
    <name evidence="1" type="ORF">F6B93_16130</name>
</gene>
<evidence type="ECO:0000313" key="1">
    <source>
        <dbReference type="EMBL" id="QUR68401.1"/>
    </source>
</evidence>
<organism evidence="1 2">
    <name type="scientific">Mycobacterium spongiae</name>
    <dbReference type="NCBI Taxonomy" id="886343"/>
    <lineage>
        <taxon>Bacteria</taxon>
        <taxon>Bacillati</taxon>
        <taxon>Actinomycetota</taxon>
        <taxon>Actinomycetes</taxon>
        <taxon>Mycobacteriales</taxon>
        <taxon>Mycobacteriaceae</taxon>
        <taxon>Mycobacterium</taxon>
    </lineage>
</organism>
<dbReference type="GO" id="GO:0016853">
    <property type="term" value="F:isomerase activity"/>
    <property type="evidence" value="ECO:0007669"/>
    <property type="project" value="UniProtKB-KW"/>
</dbReference>
<dbReference type="InterPro" id="IPR023606">
    <property type="entry name" value="CoA-Trfase_III_dom_1_sf"/>
</dbReference>
<dbReference type="Gene3D" id="3.30.1540.10">
    <property type="entry name" value="formyl-coa transferase, domain 3"/>
    <property type="match status" value="1"/>
</dbReference>
<dbReference type="Proteomes" id="UP000682202">
    <property type="component" value="Chromosome"/>
</dbReference>
<keyword evidence="2" id="KW-1185">Reference proteome</keyword>
<proteinExistence type="predicted"/>
<dbReference type="InterPro" id="IPR044855">
    <property type="entry name" value="CoA-Trfase_III_dom3_sf"/>
</dbReference>
<dbReference type="Gene3D" id="3.40.50.10540">
    <property type="entry name" value="Crotonobetainyl-coa:carnitine coa-transferase, domain 1"/>
    <property type="match status" value="1"/>
</dbReference>
<dbReference type="AlphaFoldDB" id="A0A975JZ60"/>
<dbReference type="KEGG" id="mspg:F6B93_16130"/>
<sequence length="403" mass="42121">MTTTDMGTLPLAGISIVEVSSFVAAPLCGMTLSQLGAQVIRVDPLGGGADIGRWPLSATGTSIYWTGLNKGKRSAAIDLRAAAGQELVQRLIVESDGIVVTNAASLSCIGHELLAAKRSDVIHVQLLGRGDGSTAVDYTVNASTGFPLATGPVNHSGPVNHVLPAWDVCCGLYAALAVVAAVRRREVSGAGACISLALEDVALATAGNLGLLTEPQVNGTQRQRLGNAIYGQYGQDFTSQDGVAFMVVTLTGRHFRDLVDATDTGRAVAALAAALDVDFADEGARYRYRDVLSGLFAPWFADRTAAEISAALSDTTVLFERYRDFAQVAEDRRVTANPLFTQLHQPGVGDYLAPGMPAAFDGAHPASAPAPALGHDTADVLREYLSMTTADIERLADANIIVG</sequence>
<keyword evidence="1" id="KW-0413">Isomerase</keyword>
<name>A0A975JZ60_9MYCO</name>
<dbReference type="RefSeq" id="WP_211695974.1">
    <property type="nucleotide sequence ID" value="NZ_CP046600.1"/>
</dbReference>